<name>A0A078AIQ5_STYLE</name>
<feature type="compositionally biased region" description="Polar residues" evidence="1">
    <location>
        <begin position="901"/>
        <end position="911"/>
    </location>
</feature>
<feature type="compositionally biased region" description="Low complexity" evidence="1">
    <location>
        <begin position="319"/>
        <end position="328"/>
    </location>
</feature>
<organism evidence="2 3">
    <name type="scientific">Stylonychia lemnae</name>
    <name type="common">Ciliate</name>
    <dbReference type="NCBI Taxonomy" id="5949"/>
    <lineage>
        <taxon>Eukaryota</taxon>
        <taxon>Sar</taxon>
        <taxon>Alveolata</taxon>
        <taxon>Ciliophora</taxon>
        <taxon>Intramacronucleata</taxon>
        <taxon>Spirotrichea</taxon>
        <taxon>Stichotrichia</taxon>
        <taxon>Sporadotrichida</taxon>
        <taxon>Oxytrichidae</taxon>
        <taxon>Stylonychinae</taxon>
        <taxon>Stylonychia</taxon>
    </lineage>
</organism>
<dbReference type="InParanoid" id="A0A078AIQ5"/>
<feature type="region of interest" description="Disordered" evidence="1">
    <location>
        <begin position="235"/>
        <end position="273"/>
    </location>
</feature>
<keyword evidence="3" id="KW-1185">Reference proteome</keyword>
<feature type="compositionally biased region" description="Polar residues" evidence="1">
    <location>
        <begin position="804"/>
        <end position="833"/>
    </location>
</feature>
<dbReference type="AlphaFoldDB" id="A0A078AIQ5"/>
<evidence type="ECO:0000313" key="3">
    <source>
        <dbReference type="Proteomes" id="UP000039865"/>
    </source>
</evidence>
<feature type="region of interest" description="Disordered" evidence="1">
    <location>
        <begin position="42"/>
        <end position="80"/>
    </location>
</feature>
<dbReference type="EMBL" id="CCKQ01009226">
    <property type="protein sequence ID" value="CDW80693.1"/>
    <property type="molecule type" value="Genomic_DNA"/>
</dbReference>
<feature type="compositionally biased region" description="Polar residues" evidence="1">
    <location>
        <begin position="877"/>
        <end position="893"/>
    </location>
</feature>
<protein>
    <submittedName>
        <fullName evidence="2">Uncharacterized protein</fullName>
    </submittedName>
</protein>
<proteinExistence type="predicted"/>
<sequence>MTSNEDSFKLTYLSPDLDSDYTEAINIMVNNSNAQESALNQYIKKSSKSSKPNSREQVKIKGQRSQKNNSFSNSKNEHEQSWVSFGEHIHQASHEDDFNGQQKDIVIEQADQLSKNSSNYKENVQYVVRNSQMLQQSSMQSSLDSQQKFNHYLHTFNNESPIRTPLLENQNQQMVSPRSVTKINSQSQKHIFNSDSKNQLQVLATDKVFIETEEDENQSIVSGQHDLVNLNSDKMTPFQDASKENFTNQPISCGSSSQEGESEPRPITSLPCPVNHNGFDPLLSQNYTTNPVPISFKNSQGIISVNSRRLSNASSKLKSSQINQNSRQSSEDKNLAIKTQHNKTQKQNNQVQPSHYYNKLQDTYCTQSSKRESSATKQEVTMFQKRKLSTGDNKSQNVSSGLSSVDRQSDLTPRTLNYQMHDIKQNKQVGDSNGNQLGQNKSVINYQMAVETEKQSNQIHRIKDTSNKQKLSQAFKEMNLQVLVELNKIKKPSKITLLSGKVLAMLLNIFQEEKYSENSLNDWVVIQKVLSSNSNKTMTDIALIKSKLNDIKDLEQPQRIKEILNENKVSINQITDKNCKIIFNLVALVIEQIVTRKDKREQKLQEILSRKDIEIETIQTNPDINNTNQNYATFESQQSNVITESTPIKENYYSSSPFNSNKYPKESQQPVSNKSSMLKQKQSPKQINIAKSVLASPLSTVSIQNKILKDVEKDNLKFIQFNKRVQQQYQSNQIISTNKNVIDILNKSPLRKPLKQDRSLSNSRDTSISKNALRNSVDSKLSEKRFDLKQSLIKPVIHSLNSTANLRARPTSTRQEVSATRGTEISLRQQQPKGQLEKQRSPQKTEFAKLAQVKSPVKQMSQKQKLAKAPNRPLVNKQASTIQQAQERNQAQLESERSTQDEQTAGTNQSHIESEKRNPIIIKSMPEEKELHMTPIKNNIYQLIIDKAHEIEKNMRNDNSGSKIDIGLIEQIKRRRIEQKLQQKEQEQEFATVD</sequence>
<gene>
    <name evidence="2" type="primary">Contig15990.g17039</name>
    <name evidence="2" type="ORF">STYLEM_9696</name>
</gene>
<feature type="region of interest" description="Disordered" evidence="1">
    <location>
        <begin position="314"/>
        <end position="333"/>
    </location>
</feature>
<feature type="compositionally biased region" description="Low complexity" evidence="1">
    <location>
        <begin position="65"/>
        <end position="74"/>
    </location>
</feature>
<reference evidence="2 3" key="1">
    <citation type="submission" date="2014-06" db="EMBL/GenBank/DDBJ databases">
        <authorList>
            <person name="Swart Estienne"/>
        </authorList>
    </citation>
    <scope>NUCLEOTIDE SEQUENCE [LARGE SCALE GENOMIC DNA]</scope>
    <source>
        <strain evidence="2 3">130c</strain>
    </source>
</reference>
<feature type="region of interest" description="Disordered" evidence="1">
    <location>
        <begin position="804"/>
        <end position="919"/>
    </location>
</feature>
<evidence type="ECO:0000313" key="2">
    <source>
        <dbReference type="EMBL" id="CDW80693.1"/>
    </source>
</evidence>
<feature type="region of interest" description="Disordered" evidence="1">
    <location>
        <begin position="368"/>
        <end position="410"/>
    </location>
</feature>
<accession>A0A078AIQ5</accession>
<feature type="region of interest" description="Disordered" evidence="1">
    <location>
        <begin position="653"/>
        <end position="683"/>
    </location>
</feature>
<feature type="compositionally biased region" description="Polar residues" evidence="1">
    <location>
        <begin position="390"/>
        <end position="410"/>
    </location>
</feature>
<evidence type="ECO:0000256" key="1">
    <source>
        <dbReference type="SAM" id="MobiDB-lite"/>
    </source>
</evidence>
<dbReference type="Proteomes" id="UP000039865">
    <property type="component" value="Unassembled WGS sequence"/>
</dbReference>